<feature type="transmembrane region" description="Helical" evidence="10">
    <location>
        <begin position="59"/>
        <end position="80"/>
    </location>
</feature>
<proteinExistence type="inferred from homology"/>
<dbReference type="EC" id="2.3.1.275" evidence="10"/>
<comment type="catalytic activity">
    <reaction evidence="10">
        <text>an acyl phosphate + sn-glycerol 3-phosphate = a 1-acyl-sn-glycero-3-phosphate + phosphate</text>
        <dbReference type="Rhea" id="RHEA:34075"/>
        <dbReference type="ChEBI" id="CHEBI:43474"/>
        <dbReference type="ChEBI" id="CHEBI:57597"/>
        <dbReference type="ChEBI" id="CHEBI:57970"/>
        <dbReference type="ChEBI" id="CHEBI:59918"/>
        <dbReference type="EC" id="2.3.1.275"/>
    </reaction>
</comment>
<dbReference type="HAMAP" id="MF_01043">
    <property type="entry name" value="PlsY"/>
    <property type="match status" value="1"/>
</dbReference>
<dbReference type="RefSeq" id="WP_092638553.1">
    <property type="nucleotide sequence ID" value="NZ_FNID01000007.1"/>
</dbReference>
<evidence type="ECO:0000256" key="7">
    <source>
        <dbReference type="ARBA" id="ARBA00023136"/>
    </source>
</evidence>
<dbReference type="EMBL" id="FNID01000007">
    <property type="protein sequence ID" value="SDM89322.1"/>
    <property type="molecule type" value="Genomic_DNA"/>
</dbReference>
<keyword evidence="9 10" id="KW-1208">Phospholipid metabolism</keyword>
<accession>A0A1G9WXT8</accession>
<keyword evidence="8 10" id="KW-0594">Phospholipid biosynthesis</keyword>
<evidence type="ECO:0000256" key="8">
    <source>
        <dbReference type="ARBA" id="ARBA00023209"/>
    </source>
</evidence>
<gene>
    <name evidence="10" type="primary">plsY</name>
    <name evidence="11" type="ORF">SAMN05192585_10729</name>
</gene>
<keyword evidence="2 10" id="KW-0444">Lipid biosynthesis</keyword>
<evidence type="ECO:0000313" key="11">
    <source>
        <dbReference type="EMBL" id="SDM89322.1"/>
    </source>
</evidence>
<evidence type="ECO:0000256" key="9">
    <source>
        <dbReference type="ARBA" id="ARBA00023264"/>
    </source>
</evidence>
<organism evidence="11 12">
    <name type="scientific">Acetanaerobacterium elongatum</name>
    <dbReference type="NCBI Taxonomy" id="258515"/>
    <lineage>
        <taxon>Bacteria</taxon>
        <taxon>Bacillati</taxon>
        <taxon>Bacillota</taxon>
        <taxon>Clostridia</taxon>
        <taxon>Eubacteriales</taxon>
        <taxon>Oscillospiraceae</taxon>
        <taxon>Acetanaerobacterium</taxon>
    </lineage>
</organism>
<feature type="transmembrane region" description="Helical" evidence="10">
    <location>
        <begin position="92"/>
        <end position="111"/>
    </location>
</feature>
<dbReference type="AlphaFoldDB" id="A0A1G9WXT8"/>
<comment type="subunit">
    <text evidence="10">Probably interacts with PlsX.</text>
</comment>
<keyword evidence="6 10" id="KW-0443">Lipid metabolism</keyword>
<dbReference type="STRING" id="258515.SAMN05192585_10729"/>
<name>A0A1G9WXT8_9FIRM</name>
<dbReference type="SMART" id="SM01207">
    <property type="entry name" value="G3P_acyltransf"/>
    <property type="match status" value="1"/>
</dbReference>
<keyword evidence="5 10" id="KW-1133">Transmembrane helix</keyword>
<evidence type="ECO:0000256" key="3">
    <source>
        <dbReference type="ARBA" id="ARBA00022679"/>
    </source>
</evidence>
<dbReference type="OrthoDB" id="9777124at2"/>
<comment type="subcellular location">
    <subcellularLocation>
        <location evidence="10">Cell membrane</location>
        <topology evidence="10">Multi-pass membrane protein</topology>
    </subcellularLocation>
</comment>
<evidence type="ECO:0000256" key="5">
    <source>
        <dbReference type="ARBA" id="ARBA00022989"/>
    </source>
</evidence>
<comment type="similarity">
    <text evidence="10">Belongs to the PlsY family.</text>
</comment>
<dbReference type="PANTHER" id="PTHR30309">
    <property type="entry name" value="INNER MEMBRANE PROTEIN YGIH"/>
    <property type="match status" value="1"/>
</dbReference>
<evidence type="ECO:0000313" key="12">
    <source>
        <dbReference type="Proteomes" id="UP000199182"/>
    </source>
</evidence>
<dbReference type="Pfam" id="PF02660">
    <property type="entry name" value="G3P_acyltransf"/>
    <property type="match status" value="1"/>
</dbReference>
<dbReference type="GO" id="GO:0043772">
    <property type="term" value="F:acyl-phosphate glycerol-3-phosphate acyltransferase activity"/>
    <property type="evidence" value="ECO:0007669"/>
    <property type="project" value="UniProtKB-UniRule"/>
</dbReference>
<protein>
    <recommendedName>
        <fullName evidence="10">Glycerol-3-phosphate acyltransferase</fullName>
    </recommendedName>
    <alternativeName>
        <fullName evidence="10">Acyl-PO4 G3P acyltransferase</fullName>
    </alternativeName>
    <alternativeName>
        <fullName evidence="10">Acyl-phosphate--glycerol-3-phosphate acyltransferase</fullName>
    </alternativeName>
    <alternativeName>
        <fullName evidence="10">G3P acyltransferase</fullName>
        <shortName evidence="10">GPAT</shortName>
        <ecNumber evidence="10">2.3.1.275</ecNumber>
    </alternativeName>
    <alternativeName>
        <fullName evidence="10">Lysophosphatidic acid synthase</fullName>
        <shortName evidence="10">LPA synthase</shortName>
    </alternativeName>
</protein>
<keyword evidence="11" id="KW-0012">Acyltransferase</keyword>
<reference evidence="11 12" key="1">
    <citation type="submission" date="2016-10" db="EMBL/GenBank/DDBJ databases">
        <authorList>
            <person name="de Groot N.N."/>
        </authorList>
    </citation>
    <scope>NUCLEOTIDE SEQUENCE [LARGE SCALE GENOMIC DNA]</scope>
    <source>
        <strain evidence="11 12">CGMCC 1.5012</strain>
    </source>
</reference>
<dbReference type="GO" id="GO:0005886">
    <property type="term" value="C:plasma membrane"/>
    <property type="evidence" value="ECO:0007669"/>
    <property type="project" value="UniProtKB-SubCell"/>
</dbReference>
<dbReference type="GO" id="GO:0008654">
    <property type="term" value="P:phospholipid biosynthetic process"/>
    <property type="evidence" value="ECO:0007669"/>
    <property type="project" value="UniProtKB-UniRule"/>
</dbReference>
<evidence type="ECO:0000256" key="6">
    <source>
        <dbReference type="ARBA" id="ARBA00023098"/>
    </source>
</evidence>
<keyword evidence="12" id="KW-1185">Reference proteome</keyword>
<dbReference type="InterPro" id="IPR003811">
    <property type="entry name" value="G3P_acylTferase_PlsY"/>
</dbReference>
<comment type="pathway">
    <text evidence="10">Lipid metabolism; phospholipid metabolism.</text>
</comment>
<feature type="transmembrane region" description="Helical" evidence="10">
    <location>
        <begin position="174"/>
        <end position="192"/>
    </location>
</feature>
<evidence type="ECO:0000256" key="10">
    <source>
        <dbReference type="HAMAP-Rule" id="MF_01043"/>
    </source>
</evidence>
<evidence type="ECO:0000256" key="2">
    <source>
        <dbReference type="ARBA" id="ARBA00022516"/>
    </source>
</evidence>
<keyword evidence="7 10" id="KW-0472">Membrane</keyword>
<dbReference type="Proteomes" id="UP000199182">
    <property type="component" value="Unassembled WGS sequence"/>
</dbReference>
<evidence type="ECO:0000256" key="1">
    <source>
        <dbReference type="ARBA" id="ARBA00022475"/>
    </source>
</evidence>
<evidence type="ECO:0000256" key="4">
    <source>
        <dbReference type="ARBA" id="ARBA00022692"/>
    </source>
</evidence>
<feature type="transmembrane region" description="Helical" evidence="10">
    <location>
        <begin position="6"/>
        <end position="27"/>
    </location>
</feature>
<dbReference type="NCBIfam" id="TIGR00023">
    <property type="entry name" value="glycerol-3-phosphate 1-O-acyltransferase PlsY"/>
    <property type="match status" value="1"/>
</dbReference>
<comment type="function">
    <text evidence="10">Catalyzes the transfer of an acyl group from acyl-phosphate (acyl-PO(4)) to glycerol-3-phosphate (G3P) to form lysophosphatidic acid (LPA). This enzyme utilizes acyl-phosphate as fatty acyl donor, but not acyl-CoA or acyl-ACP.</text>
</comment>
<keyword evidence="3 10" id="KW-0808">Transferase</keyword>
<sequence length="216" mass="23100">MAIEILLMVATAATAYLLGSISFAVIISKALAHKDVREVGSGNAGMTNVFRSFGKLPGILTLLGDFSKGIISVIIGRLVFEYLLGLNPLYGAYVAGLFAILGHIFPLYFHFKGGKGVLTTAGMALVLDYRIFIITIGIFLLIILITRMVSVGSIIAAIAYPITTYTVYTVTGQPALVGTVITACIAALLIYMHRTNIKRILNGTESKIGSKKKNNP</sequence>
<keyword evidence="1 10" id="KW-1003">Cell membrane</keyword>
<keyword evidence="4 10" id="KW-0812">Transmembrane</keyword>
<feature type="transmembrane region" description="Helical" evidence="10">
    <location>
        <begin position="131"/>
        <end position="162"/>
    </location>
</feature>
<dbReference type="PANTHER" id="PTHR30309:SF0">
    <property type="entry name" value="GLYCEROL-3-PHOSPHATE ACYLTRANSFERASE-RELATED"/>
    <property type="match status" value="1"/>
</dbReference>
<dbReference type="UniPathway" id="UPA00085"/>